<accession>B7LUC2</accession>
<keyword evidence="3" id="KW-1185">Reference proteome</keyword>
<keyword evidence="1" id="KW-0812">Transmembrane</keyword>
<sequence length="161" mass="18218">MKMTNQKTDFFRPMEYDNNYEQFGVIEAHRNGRSTPSYQPGTIGKDIPVIIAHKLSDQPAGGEPQMSVKSLSRWEFWLGIFTAIIGIFSIVVGATWTISNNINDKINASRQELTGNIQSSRAEITARIDRLEDKMESNFKETSSNLFKIQAILEAKSDKEK</sequence>
<feature type="transmembrane region" description="Helical" evidence="1">
    <location>
        <begin position="76"/>
        <end position="98"/>
    </location>
</feature>
<keyword evidence="1" id="KW-1133">Transmembrane helix</keyword>
<evidence type="ECO:0000256" key="1">
    <source>
        <dbReference type="SAM" id="Phobius"/>
    </source>
</evidence>
<dbReference type="EMBL" id="CU928158">
    <property type="protein sequence ID" value="CAQ89577.1"/>
    <property type="molecule type" value="Genomic_DNA"/>
</dbReference>
<dbReference type="KEGG" id="efe:EFER_2074"/>
<dbReference type="Proteomes" id="UP000000745">
    <property type="component" value="Chromosome"/>
</dbReference>
<gene>
    <name evidence="2" type="ordered locus">EFER_2074</name>
</gene>
<evidence type="ECO:0000313" key="3">
    <source>
        <dbReference type="Proteomes" id="UP000000745"/>
    </source>
</evidence>
<protein>
    <submittedName>
        <fullName evidence="2">Uncharacterized protein</fullName>
    </submittedName>
</protein>
<name>B7LUC2_ESCF3</name>
<reference evidence="3" key="1">
    <citation type="journal article" date="2009" name="PLoS Genet.">
        <title>Organised genome dynamics in the Escherichia coli species results in highly diverse adaptive paths.</title>
        <authorList>
            <person name="Touchon M."/>
            <person name="Hoede C."/>
            <person name="Tenaillon O."/>
            <person name="Barbe V."/>
            <person name="Baeriswyl S."/>
            <person name="Bidet P."/>
            <person name="Bingen E."/>
            <person name="Bonacorsi S."/>
            <person name="Bouchier C."/>
            <person name="Bouvet O."/>
            <person name="Calteau A."/>
            <person name="Chiapello H."/>
            <person name="Clermont O."/>
            <person name="Cruveiller S."/>
            <person name="Danchin A."/>
            <person name="Diard M."/>
            <person name="Dossat C."/>
            <person name="Karoui M.E."/>
            <person name="Frapy E."/>
            <person name="Garry L."/>
            <person name="Ghigo J.M."/>
            <person name="Gilles A.M."/>
            <person name="Johnson J."/>
            <person name="Le Bouguenec C."/>
            <person name="Lescat M."/>
            <person name="Mangenot S."/>
            <person name="Martinez-Jehanne V."/>
            <person name="Matic I."/>
            <person name="Nassif X."/>
            <person name="Oztas S."/>
            <person name="Petit M.A."/>
            <person name="Pichon C."/>
            <person name="Rouy Z."/>
            <person name="Ruf C.S."/>
            <person name="Schneider D."/>
            <person name="Tourret J."/>
            <person name="Vacherie B."/>
            <person name="Vallenet D."/>
            <person name="Medigue C."/>
            <person name="Rocha E.P.C."/>
            <person name="Denamur E."/>
        </authorList>
    </citation>
    <scope>NUCLEOTIDE SEQUENCE [LARGE SCALE GENOMIC DNA]</scope>
    <source>
        <strain evidence="3">ATCC 35469 / DSM 13698 / BCRC 15582 / CCUG 18766 / IAM 14443 / JCM 21226 / LMG 7866 / NBRC 102419 / NCTC 12128 / CDC 0568-73</strain>
    </source>
</reference>
<dbReference type="HOGENOM" id="CLU_1641198_0_0_6"/>
<proteinExistence type="predicted"/>
<dbReference type="AlphaFoldDB" id="B7LUC2"/>
<evidence type="ECO:0000313" key="2">
    <source>
        <dbReference type="EMBL" id="CAQ89577.1"/>
    </source>
</evidence>
<keyword evidence="1" id="KW-0472">Membrane</keyword>
<organism evidence="2 3">
    <name type="scientific">Escherichia fergusonii (strain ATCC 35469 / DSM 13698 / CCUG 18766 / IAM 14443 / JCM 21226 / LMG 7866 / NBRC 102419 / NCTC 12128 / CDC 0568-73)</name>
    <dbReference type="NCBI Taxonomy" id="585054"/>
    <lineage>
        <taxon>Bacteria</taxon>
        <taxon>Pseudomonadati</taxon>
        <taxon>Pseudomonadota</taxon>
        <taxon>Gammaproteobacteria</taxon>
        <taxon>Enterobacterales</taxon>
        <taxon>Enterobacteriaceae</taxon>
        <taxon>Escherichia</taxon>
    </lineage>
</organism>